<protein>
    <submittedName>
        <fullName evidence="1">Uncharacterized protein</fullName>
    </submittedName>
</protein>
<gene>
    <name evidence="1" type="ORF">O181_056533</name>
</gene>
<sequence length="194" mass="21580">MSGVKSPVHQPIFKGRVLKTQVCTSWGHSRPFKNTNHLALQVLVISNPAVFLKGNIGQGFFKGKLKRLLFQDQLSRHQELPHCLDSSNHPYRMYSSHLYGIDPFGAQAVLTPTPRAHLDGTPSVPQLRAHLDRGTNMEVEAPSRKEGRGSISSNSFSKVVGAFPVISRTTLKVLGENDEEEEDNSVEEYEYNGI</sequence>
<keyword evidence="2" id="KW-1185">Reference proteome</keyword>
<comment type="caution">
    <text evidence="1">The sequence shown here is derived from an EMBL/GenBank/DDBJ whole genome shotgun (WGS) entry which is preliminary data.</text>
</comment>
<reference evidence="1" key="1">
    <citation type="submission" date="2021-03" db="EMBL/GenBank/DDBJ databases">
        <title>Draft genome sequence of rust myrtle Austropuccinia psidii MF-1, a brazilian biotype.</title>
        <authorList>
            <person name="Quecine M.C."/>
            <person name="Pachon D.M.R."/>
            <person name="Bonatelli M.L."/>
            <person name="Correr F.H."/>
            <person name="Franceschini L.M."/>
            <person name="Leite T.F."/>
            <person name="Margarido G.R.A."/>
            <person name="Almeida C.A."/>
            <person name="Ferrarezi J.A."/>
            <person name="Labate C.A."/>
        </authorList>
    </citation>
    <scope>NUCLEOTIDE SEQUENCE</scope>
    <source>
        <strain evidence="1">MF-1</strain>
    </source>
</reference>
<proteinExistence type="predicted"/>
<dbReference type="Proteomes" id="UP000765509">
    <property type="component" value="Unassembled WGS sequence"/>
</dbReference>
<name>A0A9Q3HTJ0_9BASI</name>
<organism evidence="1 2">
    <name type="scientific">Austropuccinia psidii MF-1</name>
    <dbReference type="NCBI Taxonomy" id="1389203"/>
    <lineage>
        <taxon>Eukaryota</taxon>
        <taxon>Fungi</taxon>
        <taxon>Dikarya</taxon>
        <taxon>Basidiomycota</taxon>
        <taxon>Pucciniomycotina</taxon>
        <taxon>Pucciniomycetes</taxon>
        <taxon>Pucciniales</taxon>
        <taxon>Sphaerophragmiaceae</taxon>
        <taxon>Austropuccinia</taxon>
    </lineage>
</organism>
<accession>A0A9Q3HTJ0</accession>
<dbReference type="AlphaFoldDB" id="A0A9Q3HTJ0"/>
<evidence type="ECO:0000313" key="2">
    <source>
        <dbReference type="Proteomes" id="UP000765509"/>
    </source>
</evidence>
<evidence type="ECO:0000313" key="1">
    <source>
        <dbReference type="EMBL" id="MBW0516818.1"/>
    </source>
</evidence>
<dbReference type="EMBL" id="AVOT02025501">
    <property type="protein sequence ID" value="MBW0516818.1"/>
    <property type="molecule type" value="Genomic_DNA"/>
</dbReference>